<evidence type="ECO:0000259" key="5">
    <source>
        <dbReference type="Pfam" id="PF13579"/>
    </source>
</evidence>
<dbReference type="PANTHER" id="PTHR45947">
    <property type="entry name" value="SULFOQUINOVOSYL TRANSFERASE SQD2"/>
    <property type="match status" value="1"/>
</dbReference>
<protein>
    <recommendedName>
        <fullName evidence="1">D-inositol 3-phosphate glycosyltransferase</fullName>
    </recommendedName>
</protein>
<proteinExistence type="predicted"/>
<evidence type="ECO:0000313" key="7">
    <source>
        <dbReference type="Proteomes" id="UP000271708"/>
    </source>
</evidence>
<dbReference type="GO" id="GO:1901137">
    <property type="term" value="P:carbohydrate derivative biosynthetic process"/>
    <property type="evidence" value="ECO:0007669"/>
    <property type="project" value="UniProtKB-ARBA"/>
</dbReference>
<evidence type="ECO:0000313" key="6">
    <source>
        <dbReference type="EMBL" id="QFQ30736.2"/>
    </source>
</evidence>
<evidence type="ECO:0000256" key="2">
    <source>
        <dbReference type="ARBA" id="ARBA00022676"/>
    </source>
</evidence>
<evidence type="ECO:0000256" key="4">
    <source>
        <dbReference type="SAM" id="MobiDB-lite"/>
    </source>
</evidence>
<sequence>MPSGPRARRALTSAARRGYRVAQRLRPRASASDGRPAASVCAELEALTQEGRGDAAVALVRRELDALGRDVVFLDLARRAASRAGEPTLQLEVVRAQLAATSRLEAPVRARLERARRQVEGRLRETDPSWAPGVPAEVVRSAVELLDQARAERGGGLPLRPAHLLKIALPQRQSGYSVRTRYNLAAQVEAGLDPVAVTALDFAADDDSPQDVHGVPHHHLRRAEVPVHETHDEHLDAYASALAPVLAGLAPDLLHVHSGGRGYEAALVGGAVAQALGLPWVYEVRGFFEATWSPDPEHAEVAETYRRRRAADTRAMLAADAVVTLSESMRGDIVGRGVPAERVHVVPNGVDAQAFSPRERRPELVQRYGLEGRFVFGYVSNLDHYREAQELLVDAAMALRAKGVDATALVVGDGQRRAEVEAHAAAVGAGDAVVFTGRVPHDEVLDHYALMDVFVVPRVDEQAARLVTPLKPFEAMAAGLPVVVSDLPALTEITGAGARGESFPAGDGTALADVLARLHADPARRAELAAAGREWVSTQRSWSANGPRYQAVYDAVLRDR</sequence>
<evidence type="ECO:0000256" key="1">
    <source>
        <dbReference type="ARBA" id="ARBA00021292"/>
    </source>
</evidence>
<dbReference type="InterPro" id="IPR050194">
    <property type="entry name" value="Glycosyltransferase_grp1"/>
</dbReference>
<feature type="compositionally biased region" description="Basic residues" evidence="4">
    <location>
        <begin position="17"/>
        <end position="27"/>
    </location>
</feature>
<dbReference type="GeneID" id="59161731"/>
<dbReference type="EMBL" id="CP044548">
    <property type="protein sequence ID" value="QFQ30736.2"/>
    <property type="molecule type" value="Genomic_DNA"/>
</dbReference>
<accession>A0A5P8FMF5</accession>
<dbReference type="RefSeq" id="WP_148041583.1">
    <property type="nucleotide sequence ID" value="NZ_CP044548.2"/>
</dbReference>
<gene>
    <name evidence="6" type="ORF">EEW87_011155</name>
</gene>
<keyword evidence="2" id="KW-0328">Glycosyltransferase</keyword>
<dbReference type="Gene3D" id="3.40.50.2000">
    <property type="entry name" value="Glycogen Phosphorylase B"/>
    <property type="match status" value="2"/>
</dbReference>
<dbReference type="CDD" id="cd03794">
    <property type="entry name" value="GT4_WbuB-like"/>
    <property type="match status" value="1"/>
</dbReference>
<dbReference type="AlphaFoldDB" id="A0A5P8FMF5"/>
<feature type="domain" description="Glycosyltransferase subfamily 4-like N-terminal" evidence="5">
    <location>
        <begin position="175"/>
        <end position="349"/>
    </location>
</feature>
<dbReference type="InterPro" id="IPR028098">
    <property type="entry name" value="Glyco_trans_4-like_N"/>
</dbReference>
<name>A0A5P8FMF5_9MICO</name>
<reference evidence="6 7" key="1">
    <citation type="submission" date="2019-09" db="EMBL/GenBank/DDBJ databases">
        <title>Complete Genome Sequence of Janibacter melonis M714 with both human health impact and industrial applications.</title>
        <authorList>
            <person name="Jin M."/>
            <person name="Zhao Q.R."/>
        </authorList>
    </citation>
    <scope>NUCLEOTIDE SEQUENCE [LARGE SCALE GENOMIC DNA]</scope>
    <source>
        <strain evidence="6 7">M714</strain>
    </source>
</reference>
<dbReference type="KEGG" id="jme:EEW87_011155"/>
<dbReference type="GO" id="GO:0016758">
    <property type="term" value="F:hexosyltransferase activity"/>
    <property type="evidence" value="ECO:0007669"/>
    <property type="project" value="TreeGrafter"/>
</dbReference>
<organism evidence="6 7">
    <name type="scientific">Janibacter melonis</name>
    <dbReference type="NCBI Taxonomy" id="262209"/>
    <lineage>
        <taxon>Bacteria</taxon>
        <taxon>Bacillati</taxon>
        <taxon>Actinomycetota</taxon>
        <taxon>Actinomycetes</taxon>
        <taxon>Micrococcales</taxon>
        <taxon>Intrasporangiaceae</taxon>
        <taxon>Janibacter</taxon>
    </lineage>
</organism>
<dbReference type="SUPFAM" id="SSF53756">
    <property type="entry name" value="UDP-Glycosyltransferase/glycogen phosphorylase"/>
    <property type="match status" value="1"/>
</dbReference>
<dbReference type="Pfam" id="PF13692">
    <property type="entry name" value="Glyco_trans_1_4"/>
    <property type="match status" value="1"/>
</dbReference>
<dbReference type="Proteomes" id="UP000271708">
    <property type="component" value="Chromosome"/>
</dbReference>
<dbReference type="Pfam" id="PF13579">
    <property type="entry name" value="Glyco_trans_4_4"/>
    <property type="match status" value="1"/>
</dbReference>
<feature type="region of interest" description="Disordered" evidence="4">
    <location>
        <begin position="1"/>
        <end position="36"/>
    </location>
</feature>
<dbReference type="PANTHER" id="PTHR45947:SF3">
    <property type="entry name" value="SULFOQUINOVOSYL TRANSFERASE SQD2"/>
    <property type="match status" value="1"/>
</dbReference>
<keyword evidence="3 6" id="KW-0808">Transferase</keyword>
<evidence type="ECO:0000256" key="3">
    <source>
        <dbReference type="ARBA" id="ARBA00022679"/>
    </source>
</evidence>